<comment type="caution">
    <text evidence="6">The sequence shown here is derived from an EMBL/GenBank/DDBJ whole genome shotgun (WGS) entry which is preliminary data.</text>
</comment>
<dbReference type="Pfam" id="PF05199">
    <property type="entry name" value="GMC_oxred_C"/>
    <property type="match status" value="1"/>
</dbReference>
<dbReference type="RefSeq" id="XP_060303959.1">
    <property type="nucleotide sequence ID" value="XM_060446418.1"/>
</dbReference>
<dbReference type="InterPro" id="IPR012132">
    <property type="entry name" value="GMC_OxRdtase"/>
</dbReference>
<dbReference type="Proteomes" id="UP001172101">
    <property type="component" value="Unassembled WGS sequence"/>
</dbReference>
<dbReference type="InterPro" id="IPR000172">
    <property type="entry name" value="GMC_OxRdtase_N"/>
</dbReference>
<evidence type="ECO:0000256" key="2">
    <source>
        <dbReference type="PIRSR" id="PIRSR000137-1"/>
    </source>
</evidence>
<evidence type="ECO:0000313" key="7">
    <source>
        <dbReference type="Proteomes" id="UP001172101"/>
    </source>
</evidence>
<name>A0AA40EE56_9PEZI</name>
<evidence type="ECO:0000256" key="4">
    <source>
        <dbReference type="SAM" id="SignalP"/>
    </source>
</evidence>
<dbReference type="PIRSF" id="PIRSF000137">
    <property type="entry name" value="Alcohol_oxidase"/>
    <property type="match status" value="1"/>
</dbReference>
<feature type="active site" description="Proton acceptor" evidence="2">
    <location>
        <position position="622"/>
    </location>
</feature>
<dbReference type="InterPro" id="IPR007867">
    <property type="entry name" value="GMC_OxRtase_C"/>
</dbReference>
<feature type="domain" description="Glucose-methanol-choline oxidoreductase N-terminal" evidence="5">
    <location>
        <begin position="319"/>
        <end position="333"/>
    </location>
</feature>
<feature type="signal peptide" evidence="4">
    <location>
        <begin position="1"/>
        <end position="20"/>
    </location>
</feature>
<gene>
    <name evidence="6" type="ORF">B0T26DRAFT_762965</name>
</gene>
<dbReference type="PANTHER" id="PTHR11552">
    <property type="entry name" value="GLUCOSE-METHANOL-CHOLINE GMC OXIDOREDUCTASE"/>
    <property type="match status" value="1"/>
</dbReference>
<dbReference type="SUPFAM" id="SSF54373">
    <property type="entry name" value="FAD-linked reductases, C-terminal domain"/>
    <property type="match status" value="1"/>
</dbReference>
<reference evidence="6" key="1">
    <citation type="submission" date="2023-06" db="EMBL/GenBank/DDBJ databases">
        <title>Genome-scale phylogeny and comparative genomics of the fungal order Sordariales.</title>
        <authorList>
            <consortium name="Lawrence Berkeley National Laboratory"/>
            <person name="Hensen N."/>
            <person name="Bonometti L."/>
            <person name="Westerberg I."/>
            <person name="Brannstrom I.O."/>
            <person name="Guillou S."/>
            <person name="Cros-Aarteil S."/>
            <person name="Calhoun S."/>
            <person name="Haridas S."/>
            <person name="Kuo A."/>
            <person name="Mondo S."/>
            <person name="Pangilinan J."/>
            <person name="Riley R."/>
            <person name="LaButti K."/>
            <person name="Andreopoulos B."/>
            <person name="Lipzen A."/>
            <person name="Chen C."/>
            <person name="Yanf M."/>
            <person name="Daum C."/>
            <person name="Ng V."/>
            <person name="Clum A."/>
            <person name="Steindorff A."/>
            <person name="Ohm R."/>
            <person name="Martin F."/>
            <person name="Silar P."/>
            <person name="Natvig D."/>
            <person name="Lalanne C."/>
            <person name="Gautier V."/>
            <person name="Ament-velasquez S.L."/>
            <person name="Kruys A."/>
            <person name="Hutchinson M.I."/>
            <person name="Powell A.J."/>
            <person name="Barry K."/>
            <person name="Miller A.N."/>
            <person name="Grigoriev I.V."/>
            <person name="Debuchy R."/>
            <person name="Gladieux P."/>
            <person name="Thoren M.H."/>
            <person name="Johannesson H."/>
        </authorList>
    </citation>
    <scope>NUCLEOTIDE SEQUENCE</scope>
    <source>
        <strain evidence="6">SMH2392-1A</strain>
    </source>
</reference>
<dbReference type="GeneID" id="85329688"/>
<dbReference type="Gene3D" id="3.50.50.60">
    <property type="entry name" value="FAD/NAD(P)-binding domain"/>
    <property type="match status" value="1"/>
</dbReference>
<keyword evidence="7" id="KW-1185">Reference proteome</keyword>
<sequence>MRMALLRAIAVSLSVAGTSALPYHASLKRQVSELRPDYDFIIVGGGTSGLTVADRLSKAFPKKSVLVVEYGAIEYAPGVFDPPTLWTQSDPNAVSRWSFNSLPNPEVDNHTAFIAIGKTVGGSSAANGMFFDRGSRFDYDAWTEVGGPELRPSKIKWNWNGMIAYFKKSVTFTEPPPAIAQKYGYTWDVSGAYGGTTPIFSSYPPFQWGDQPVLRETWEEMGLEPRRECAGGDKEGICWVPTSEDPITARRSHSGLGHYAAVQPRSNYDLLVKHQVVRVVYPKGLKAKSGPPLVVVRSVSDAGQQFNVTAKAEVIISAGAFHTPTVLLRSGIGPASYLRAAGVPTLIDLPGVGSNLQDHSGPGVFWNYTKPGNFSPLPHDMLDPTFKADATTGFNQVPARGPYTLSMGNSAIYVSLPHVAPATYRDLVAKIRRLATVGNTAASYLPPDTDPSVVAGYKDQLQTLANLFANAEAPSLETPWAESGGSALAFHLHPLSRGTVRLDPGDHLAQPILDYRMLSNPLDLDLHLAHLRFLRKLLDTPTMRRYGAVELAPGPAVAATDDALRAYIRQTMILSFQHPCCTAPMLTRAKGGVVGPDLKVHGTPGGLRVADMSIAPLLIGSHLSATAYAVGEKAADIIIEEWSKPGH</sequence>
<dbReference type="PROSITE" id="PS00624">
    <property type="entry name" value="GMC_OXRED_2"/>
    <property type="match status" value="1"/>
</dbReference>
<dbReference type="AlphaFoldDB" id="A0AA40EE56"/>
<organism evidence="6 7">
    <name type="scientific">Lasiosphaeria miniovina</name>
    <dbReference type="NCBI Taxonomy" id="1954250"/>
    <lineage>
        <taxon>Eukaryota</taxon>
        <taxon>Fungi</taxon>
        <taxon>Dikarya</taxon>
        <taxon>Ascomycota</taxon>
        <taxon>Pezizomycotina</taxon>
        <taxon>Sordariomycetes</taxon>
        <taxon>Sordariomycetidae</taxon>
        <taxon>Sordariales</taxon>
        <taxon>Lasiosphaeriaceae</taxon>
        <taxon>Lasiosphaeria</taxon>
    </lineage>
</organism>
<feature type="chain" id="PRO_5041355228" description="Glucose-methanol-choline oxidoreductase N-terminal domain-containing protein" evidence="4">
    <location>
        <begin position="21"/>
        <end position="647"/>
    </location>
</feature>
<dbReference type="EMBL" id="JAUIRO010000001">
    <property type="protein sequence ID" value="KAK0735082.1"/>
    <property type="molecule type" value="Genomic_DNA"/>
</dbReference>
<evidence type="ECO:0000256" key="3">
    <source>
        <dbReference type="PIRSR" id="PIRSR000137-2"/>
    </source>
</evidence>
<protein>
    <recommendedName>
        <fullName evidence="5">Glucose-methanol-choline oxidoreductase N-terminal domain-containing protein</fullName>
    </recommendedName>
</protein>
<feature type="active site" description="Proton donor" evidence="2">
    <location>
        <position position="578"/>
    </location>
</feature>
<proteinExistence type="inferred from homology"/>
<dbReference type="Gene3D" id="3.30.560.10">
    <property type="entry name" value="Glucose Oxidase, domain 3"/>
    <property type="match status" value="1"/>
</dbReference>
<keyword evidence="3" id="KW-0274">FAD</keyword>
<dbReference type="InterPro" id="IPR036188">
    <property type="entry name" value="FAD/NAD-bd_sf"/>
</dbReference>
<evidence type="ECO:0000259" key="5">
    <source>
        <dbReference type="PROSITE" id="PS00624"/>
    </source>
</evidence>
<dbReference type="SUPFAM" id="SSF51905">
    <property type="entry name" value="FAD/NAD(P)-binding domain"/>
    <property type="match status" value="1"/>
</dbReference>
<evidence type="ECO:0000313" key="6">
    <source>
        <dbReference type="EMBL" id="KAK0735082.1"/>
    </source>
</evidence>
<dbReference type="PANTHER" id="PTHR11552:SF115">
    <property type="entry name" value="DEHYDROGENASE XPTC-RELATED"/>
    <property type="match status" value="1"/>
</dbReference>
<dbReference type="Pfam" id="PF00732">
    <property type="entry name" value="GMC_oxred_N"/>
    <property type="match status" value="1"/>
</dbReference>
<keyword evidence="4" id="KW-0732">Signal</keyword>
<dbReference type="GO" id="GO:0050660">
    <property type="term" value="F:flavin adenine dinucleotide binding"/>
    <property type="evidence" value="ECO:0007669"/>
    <property type="project" value="InterPro"/>
</dbReference>
<accession>A0AA40EE56</accession>
<dbReference type="GO" id="GO:0044550">
    <property type="term" value="P:secondary metabolite biosynthetic process"/>
    <property type="evidence" value="ECO:0007669"/>
    <property type="project" value="TreeGrafter"/>
</dbReference>
<comment type="cofactor">
    <cofactor evidence="3">
        <name>FAD</name>
        <dbReference type="ChEBI" id="CHEBI:57692"/>
    </cofactor>
</comment>
<comment type="similarity">
    <text evidence="1">Belongs to the GMC oxidoreductase family.</text>
</comment>
<dbReference type="GO" id="GO:0016614">
    <property type="term" value="F:oxidoreductase activity, acting on CH-OH group of donors"/>
    <property type="evidence" value="ECO:0007669"/>
    <property type="project" value="InterPro"/>
</dbReference>
<feature type="binding site" evidence="3">
    <location>
        <position position="276"/>
    </location>
    <ligand>
        <name>FAD</name>
        <dbReference type="ChEBI" id="CHEBI:57692"/>
    </ligand>
</feature>
<feature type="binding site" evidence="3">
    <location>
        <begin position="47"/>
        <end position="48"/>
    </location>
    <ligand>
        <name>FAD</name>
        <dbReference type="ChEBI" id="CHEBI:57692"/>
    </ligand>
</feature>
<keyword evidence="3" id="KW-0285">Flavoprotein</keyword>
<evidence type="ECO:0000256" key="1">
    <source>
        <dbReference type="ARBA" id="ARBA00010790"/>
    </source>
</evidence>